<comment type="caution">
    <text evidence="11">The sequence shown here is derived from an EMBL/GenBank/DDBJ whole genome shotgun (WGS) entry which is preliminary data.</text>
</comment>
<evidence type="ECO:0000256" key="5">
    <source>
        <dbReference type="ARBA" id="ARBA00022491"/>
    </source>
</evidence>
<comment type="subunit">
    <text evidence="3">Homodimer.</text>
</comment>
<dbReference type="PANTHER" id="PTHR33202:SF2">
    <property type="entry name" value="FERRIC UPTAKE REGULATION PROTEIN"/>
    <property type="match status" value="1"/>
</dbReference>
<dbReference type="GO" id="GO:0003700">
    <property type="term" value="F:DNA-binding transcription factor activity"/>
    <property type="evidence" value="ECO:0007669"/>
    <property type="project" value="InterPro"/>
</dbReference>
<dbReference type="SUPFAM" id="SSF46785">
    <property type="entry name" value="Winged helix' DNA-binding domain"/>
    <property type="match status" value="1"/>
</dbReference>
<gene>
    <name evidence="11" type="ORF">SDC9_119353</name>
</gene>
<dbReference type="Pfam" id="PF01475">
    <property type="entry name" value="FUR"/>
    <property type="match status" value="1"/>
</dbReference>
<keyword evidence="5" id="KW-0678">Repressor</keyword>
<sequence length="139" mass="15853">MAEYETKQKRILLDFLRAHPDRGFSVEELYSALCEAGPIEQVPGKSTIYRFIPKLVSEGLVKRFSGEHGRQFAYQIVSCDHCDAHLHLKCTACGGLYHMDHAVSERIMNEVLSRSNFSLDEKETVLFGVCNGCKERRKE</sequence>
<evidence type="ECO:0000256" key="6">
    <source>
        <dbReference type="ARBA" id="ARBA00022723"/>
    </source>
</evidence>
<accession>A0A645C417</accession>
<evidence type="ECO:0000256" key="9">
    <source>
        <dbReference type="ARBA" id="ARBA00023125"/>
    </source>
</evidence>
<dbReference type="GO" id="GO:0005829">
    <property type="term" value="C:cytosol"/>
    <property type="evidence" value="ECO:0007669"/>
    <property type="project" value="TreeGrafter"/>
</dbReference>
<dbReference type="GO" id="GO:0045892">
    <property type="term" value="P:negative regulation of DNA-templated transcription"/>
    <property type="evidence" value="ECO:0007669"/>
    <property type="project" value="TreeGrafter"/>
</dbReference>
<dbReference type="EMBL" id="VSSQ01024709">
    <property type="protein sequence ID" value="MPM72379.1"/>
    <property type="molecule type" value="Genomic_DNA"/>
</dbReference>
<evidence type="ECO:0000256" key="2">
    <source>
        <dbReference type="ARBA" id="ARBA00007957"/>
    </source>
</evidence>
<keyword evidence="7" id="KW-0862">Zinc</keyword>
<dbReference type="PANTHER" id="PTHR33202">
    <property type="entry name" value="ZINC UPTAKE REGULATION PROTEIN"/>
    <property type="match status" value="1"/>
</dbReference>
<dbReference type="InterPro" id="IPR036390">
    <property type="entry name" value="WH_DNA-bd_sf"/>
</dbReference>
<dbReference type="GO" id="GO:0000976">
    <property type="term" value="F:transcription cis-regulatory region binding"/>
    <property type="evidence" value="ECO:0007669"/>
    <property type="project" value="TreeGrafter"/>
</dbReference>
<organism evidence="11">
    <name type="scientific">bioreactor metagenome</name>
    <dbReference type="NCBI Taxonomy" id="1076179"/>
    <lineage>
        <taxon>unclassified sequences</taxon>
        <taxon>metagenomes</taxon>
        <taxon>ecological metagenomes</taxon>
    </lineage>
</organism>
<proteinExistence type="inferred from homology"/>
<evidence type="ECO:0000256" key="7">
    <source>
        <dbReference type="ARBA" id="ARBA00022833"/>
    </source>
</evidence>
<evidence type="ECO:0008006" key="12">
    <source>
        <dbReference type="Google" id="ProtNLM"/>
    </source>
</evidence>
<dbReference type="AlphaFoldDB" id="A0A645C417"/>
<dbReference type="InterPro" id="IPR043135">
    <property type="entry name" value="Fur_C"/>
</dbReference>
<keyword evidence="6" id="KW-0479">Metal-binding</keyword>
<dbReference type="InterPro" id="IPR036388">
    <property type="entry name" value="WH-like_DNA-bd_sf"/>
</dbReference>
<evidence type="ECO:0000256" key="3">
    <source>
        <dbReference type="ARBA" id="ARBA00011738"/>
    </source>
</evidence>
<evidence type="ECO:0000256" key="10">
    <source>
        <dbReference type="ARBA" id="ARBA00023163"/>
    </source>
</evidence>
<name>A0A645C417_9ZZZZ</name>
<protein>
    <recommendedName>
        <fullName evidence="12">Ferric uptake regulation protein</fullName>
    </recommendedName>
</protein>
<keyword evidence="9" id="KW-0238">DNA-binding</keyword>
<keyword evidence="10" id="KW-0804">Transcription</keyword>
<dbReference type="Gene3D" id="1.10.10.10">
    <property type="entry name" value="Winged helix-like DNA-binding domain superfamily/Winged helix DNA-binding domain"/>
    <property type="match status" value="1"/>
</dbReference>
<dbReference type="Gene3D" id="3.30.1490.190">
    <property type="match status" value="1"/>
</dbReference>
<evidence type="ECO:0000256" key="1">
    <source>
        <dbReference type="ARBA" id="ARBA00004496"/>
    </source>
</evidence>
<evidence type="ECO:0000256" key="4">
    <source>
        <dbReference type="ARBA" id="ARBA00022490"/>
    </source>
</evidence>
<reference evidence="11" key="1">
    <citation type="submission" date="2019-08" db="EMBL/GenBank/DDBJ databases">
        <authorList>
            <person name="Kucharzyk K."/>
            <person name="Murdoch R.W."/>
            <person name="Higgins S."/>
            <person name="Loffler F."/>
        </authorList>
    </citation>
    <scope>NUCLEOTIDE SEQUENCE</scope>
</reference>
<dbReference type="GO" id="GO:1900376">
    <property type="term" value="P:regulation of secondary metabolite biosynthetic process"/>
    <property type="evidence" value="ECO:0007669"/>
    <property type="project" value="TreeGrafter"/>
</dbReference>
<dbReference type="GO" id="GO:0008270">
    <property type="term" value="F:zinc ion binding"/>
    <property type="evidence" value="ECO:0007669"/>
    <property type="project" value="TreeGrafter"/>
</dbReference>
<evidence type="ECO:0000313" key="11">
    <source>
        <dbReference type="EMBL" id="MPM72379.1"/>
    </source>
</evidence>
<comment type="subcellular location">
    <subcellularLocation>
        <location evidence="1">Cytoplasm</location>
    </subcellularLocation>
</comment>
<keyword evidence="4" id="KW-0963">Cytoplasm</keyword>
<keyword evidence="8" id="KW-0805">Transcription regulation</keyword>
<dbReference type="InterPro" id="IPR002481">
    <property type="entry name" value="FUR"/>
</dbReference>
<evidence type="ECO:0000256" key="8">
    <source>
        <dbReference type="ARBA" id="ARBA00023015"/>
    </source>
</evidence>
<comment type="similarity">
    <text evidence="2">Belongs to the Fur family.</text>
</comment>